<dbReference type="InterPro" id="IPR009057">
    <property type="entry name" value="Homeodomain-like_sf"/>
</dbReference>
<dbReference type="Gene3D" id="1.10.10.60">
    <property type="entry name" value="Homeodomain-like"/>
    <property type="match status" value="2"/>
</dbReference>
<dbReference type="Pfam" id="PF00072">
    <property type="entry name" value="Response_reg"/>
    <property type="match status" value="1"/>
</dbReference>
<evidence type="ECO:0000256" key="3">
    <source>
        <dbReference type="ARBA" id="ARBA00023125"/>
    </source>
</evidence>
<feature type="modified residue" description="4-aspartylphosphate" evidence="6">
    <location>
        <position position="55"/>
    </location>
</feature>
<dbReference type="Gene3D" id="3.40.50.2300">
    <property type="match status" value="1"/>
</dbReference>
<dbReference type="PROSITE" id="PS50110">
    <property type="entry name" value="RESPONSE_REGULATORY"/>
    <property type="match status" value="1"/>
</dbReference>
<dbReference type="GO" id="GO:0003700">
    <property type="term" value="F:DNA-binding transcription factor activity"/>
    <property type="evidence" value="ECO:0007669"/>
    <property type="project" value="InterPro"/>
</dbReference>
<name>A0A1I6JZW4_9FIRM</name>
<dbReference type="SUPFAM" id="SSF46689">
    <property type="entry name" value="Homeodomain-like"/>
    <property type="match status" value="2"/>
</dbReference>
<evidence type="ECO:0000259" key="8">
    <source>
        <dbReference type="PROSITE" id="PS50110"/>
    </source>
</evidence>
<dbReference type="InterPro" id="IPR001789">
    <property type="entry name" value="Sig_transdc_resp-reg_receiver"/>
</dbReference>
<dbReference type="PANTHER" id="PTHR43280">
    <property type="entry name" value="ARAC-FAMILY TRANSCRIPTIONAL REGULATOR"/>
    <property type="match status" value="1"/>
</dbReference>
<dbReference type="Proteomes" id="UP000199659">
    <property type="component" value="Unassembled WGS sequence"/>
</dbReference>
<dbReference type="CDD" id="cd17536">
    <property type="entry name" value="REC_YesN-like"/>
    <property type="match status" value="1"/>
</dbReference>
<evidence type="ECO:0000256" key="1">
    <source>
        <dbReference type="ARBA" id="ARBA00018672"/>
    </source>
</evidence>
<dbReference type="OrthoDB" id="9794370at2"/>
<proteinExistence type="predicted"/>
<dbReference type="SMART" id="SM00448">
    <property type="entry name" value="REC"/>
    <property type="match status" value="1"/>
</dbReference>
<dbReference type="GO" id="GO:0000160">
    <property type="term" value="P:phosphorelay signal transduction system"/>
    <property type="evidence" value="ECO:0007669"/>
    <property type="project" value="InterPro"/>
</dbReference>
<dbReference type="EMBL" id="FOYZ01000007">
    <property type="protein sequence ID" value="SFR84532.1"/>
    <property type="molecule type" value="Genomic_DNA"/>
</dbReference>
<dbReference type="STRING" id="37658.SAMN05661086_02137"/>
<dbReference type="GO" id="GO:0043565">
    <property type="term" value="F:sequence-specific DNA binding"/>
    <property type="evidence" value="ECO:0007669"/>
    <property type="project" value="InterPro"/>
</dbReference>
<dbReference type="SUPFAM" id="SSF52172">
    <property type="entry name" value="CheY-like"/>
    <property type="match status" value="1"/>
</dbReference>
<sequence length="529" mass="61204">MYKIMLADDEGIVIDSLRFIINKNFPGMCEIEHADTGRKVIELAENFKPDIAFMDIQMPGINGIEAMKEIRKTNSGVVFIVMTAFDKFNYAKEAINLGVLEYLTKPVNHTVIVKTLEKAMKLIEDERKKRSNDLMIREKLEIVVPILESDFIYAIIAGEDLKKTNFPHLLGIGQEYGMILVIEFGDSLEEGVLTNPVGVSVKAQSFYPVIKDSLKEEFTCIVGPLMVNKIVTFLPHAAPQLEYDQRIHLIEKARKLIRELRKKIDLQFKIGIGSVTLLDQVIESYKEALKAVHDSKGRVVHICDLQNGCEYEKDYPIDTERRLFHLIEKGDLDGTRTEADRFFDWMINNYPDCEMDIKLKVLEFVLFAEQKAFLCGGMIYYFRYRKDYLDTVTKTANYELLRKWYIEKITEACQMIGSKGKEQNSGIILKAKEYMEENYKKDISLDEVSRIVDISPYYFSKLFKEETGENFIEYLTNIRIEVAKKLLRNSDLSIKNICMDTGYSDPNYFSRIFKKQVGVTPTEYRERGL</sequence>
<dbReference type="PROSITE" id="PS00041">
    <property type="entry name" value="HTH_ARAC_FAMILY_1"/>
    <property type="match status" value="1"/>
</dbReference>
<keyword evidence="6" id="KW-0597">Phosphoprotein</keyword>
<evidence type="ECO:0000313" key="10">
    <source>
        <dbReference type="Proteomes" id="UP000199659"/>
    </source>
</evidence>
<dbReference type="InterPro" id="IPR018060">
    <property type="entry name" value="HTH_AraC"/>
</dbReference>
<keyword evidence="3" id="KW-0238">DNA-binding</keyword>
<dbReference type="SMART" id="SM00342">
    <property type="entry name" value="HTH_ARAC"/>
    <property type="match status" value="1"/>
</dbReference>
<dbReference type="InterPro" id="IPR018062">
    <property type="entry name" value="HTH_AraC-typ_CS"/>
</dbReference>
<evidence type="ECO:0000313" key="9">
    <source>
        <dbReference type="EMBL" id="SFR84532.1"/>
    </source>
</evidence>
<gene>
    <name evidence="9" type="ORF">SAMN05661086_02137</name>
</gene>
<dbReference type="InterPro" id="IPR020449">
    <property type="entry name" value="Tscrpt_reg_AraC-type_HTH"/>
</dbReference>
<dbReference type="Pfam" id="PF12833">
    <property type="entry name" value="HTH_18"/>
    <property type="match status" value="1"/>
</dbReference>
<dbReference type="PANTHER" id="PTHR43280:SF2">
    <property type="entry name" value="HTH-TYPE TRANSCRIPTIONAL REGULATOR EXSA"/>
    <property type="match status" value="1"/>
</dbReference>
<evidence type="ECO:0000256" key="4">
    <source>
        <dbReference type="ARBA" id="ARBA00023163"/>
    </source>
</evidence>
<evidence type="ECO:0000256" key="5">
    <source>
        <dbReference type="ARBA" id="ARBA00024867"/>
    </source>
</evidence>
<keyword evidence="4" id="KW-0804">Transcription</keyword>
<dbReference type="AlphaFoldDB" id="A0A1I6JZW4"/>
<keyword evidence="2" id="KW-0805">Transcription regulation</keyword>
<evidence type="ECO:0000259" key="7">
    <source>
        <dbReference type="PROSITE" id="PS01124"/>
    </source>
</evidence>
<evidence type="ECO:0000256" key="6">
    <source>
        <dbReference type="PROSITE-ProRule" id="PRU00169"/>
    </source>
</evidence>
<protein>
    <recommendedName>
        <fullName evidence="1">Stage 0 sporulation protein A homolog</fullName>
    </recommendedName>
</protein>
<comment type="function">
    <text evidence="5">May play the central regulatory role in sporulation. It may be an element of the effector pathway responsible for the activation of sporulation genes in response to nutritional stress. Spo0A may act in concert with spo0H (a sigma factor) to control the expression of some genes that are critical to the sporulation process.</text>
</comment>
<accession>A0A1I6JZW4</accession>
<reference evidence="9 10" key="1">
    <citation type="submission" date="2016-10" db="EMBL/GenBank/DDBJ databases">
        <authorList>
            <person name="de Groot N.N."/>
        </authorList>
    </citation>
    <scope>NUCLEOTIDE SEQUENCE [LARGE SCALE GENOMIC DNA]</scope>
    <source>
        <strain evidence="9 10">743A</strain>
    </source>
</reference>
<keyword evidence="10" id="KW-1185">Reference proteome</keyword>
<organism evidence="9 10">
    <name type="scientific">Anaeromicropila populeti</name>
    <dbReference type="NCBI Taxonomy" id="37658"/>
    <lineage>
        <taxon>Bacteria</taxon>
        <taxon>Bacillati</taxon>
        <taxon>Bacillota</taxon>
        <taxon>Clostridia</taxon>
        <taxon>Lachnospirales</taxon>
        <taxon>Lachnospiraceae</taxon>
        <taxon>Anaeromicropila</taxon>
    </lineage>
</organism>
<feature type="domain" description="Response regulatory" evidence="8">
    <location>
        <begin position="3"/>
        <end position="120"/>
    </location>
</feature>
<dbReference type="PRINTS" id="PR00032">
    <property type="entry name" value="HTHARAC"/>
</dbReference>
<dbReference type="RefSeq" id="WP_092560666.1">
    <property type="nucleotide sequence ID" value="NZ_FOYZ01000007.1"/>
</dbReference>
<dbReference type="InterPro" id="IPR011006">
    <property type="entry name" value="CheY-like_superfamily"/>
</dbReference>
<dbReference type="PROSITE" id="PS01124">
    <property type="entry name" value="HTH_ARAC_FAMILY_2"/>
    <property type="match status" value="1"/>
</dbReference>
<evidence type="ECO:0000256" key="2">
    <source>
        <dbReference type="ARBA" id="ARBA00023015"/>
    </source>
</evidence>
<feature type="domain" description="HTH araC/xylS-type" evidence="7">
    <location>
        <begin position="429"/>
        <end position="527"/>
    </location>
</feature>